<sequence>MEDYDAGVIEAKRRQQMIACLPKLFGMIHLIFDSMKRLVMTEQELMYKIIVNHPDRVDKEEVGEQQKLLQELVPGWISGKMSSIGDFLFCVNKTRSPKSIHARLAEAE</sequence>
<protein>
    <submittedName>
        <fullName evidence="1">Uncharacterized protein</fullName>
    </submittedName>
</protein>
<name>A0ACC2K7N5_PERAE</name>
<evidence type="ECO:0000313" key="2">
    <source>
        <dbReference type="Proteomes" id="UP001234297"/>
    </source>
</evidence>
<evidence type="ECO:0000313" key="1">
    <source>
        <dbReference type="EMBL" id="KAJ8617016.1"/>
    </source>
</evidence>
<organism evidence="1 2">
    <name type="scientific">Persea americana</name>
    <name type="common">Avocado</name>
    <dbReference type="NCBI Taxonomy" id="3435"/>
    <lineage>
        <taxon>Eukaryota</taxon>
        <taxon>Viridiplantae</taxon>
        <taxon>Streptophyta</taxon>
        <taxon>Embryophyta</taxon>
        <taxon>Tracheophyta</taxon>
        <taxon>Spermatophyta</taxon>
        <taxon>Magnoliopsida</taxon>
        <taxon>Magnoliidae</taxon>
        <taxon>Laurales</taxon>
        <taxon>Lauraceae</taxon>
        <taxon>Persea</taxon>
    </lineage>
</organism>
<gene>
    <name evidence="1" type="ORF">MRB53_013202</name>
</gene>
<keyword evidence="2" id="KW-1185">Reference proteome</keyword>
<reference evidence="1 2" key="1">
    <citation type="journal article" date="2022" name="Hortic Res">
        <title>A haplotype resolved chromosomal level avocado genome allows analysis of novel avocado genes.</title>
        <authorList>
            <person name="Nath O."/>
            <person name="Fletcher S.J."/>
            <person name="Hayward A."/>
            <person name="Shaw L.M."/>
            <person name="Masouleh A.K."/>
            <person name="Furtado A."/>
            <person name="Henry R.J."/>
            <person name="Mitter N."/>
        </authorList>
    </citation>
    <scope>NUCLEOTIDE SEQUENCE [LARGE SCALE GENOMIC DNA]</scope>
    <source>
        <strain evidence="2">cv. Hass</strain>
    </source>
</reference>
<accession>A0ACC2K7N5</accession>
<dbReference type="EMBL" id="CM056812">
    <property type="protein sequence ID" value="KAJ8617016.1"/>
    <property type="molecule type" value="Genomic_DNA"/>
</dbReference>
<dbReference type="Proteomes" id="UP001234297">
    <property type="component" value="Chromosome 4"/>
</dbReference>
<proteinExistence type="predicted"/>
<comment type="caution">
    <text evidence="1">The sequence shown here is derived from an EMBL/GenBank/DDBJ whole genome shotgun (WGS) entry which is preliminary data.</text>
</comment>